<gene>
    <name evidence="1" type="ORF">Pth03_10200</name>
</gene>
<dbReference type="Proteomes" id="UP000605992">
    <property type="component" value="Unassembled WGS sequence"/>
</dbReference>
<comment type="caution">
    <text evidence="1">The sequence shown here is derived from an EMBL/GenBank/DDBJ whole genome shotgun (WGS) entry which is preliminary data.</text>
</comment>
<dbReference type="InterPro" id="IPR021284">
    <property type="entry name" value="DUF2750"/>
</dbReference>
<accession>A0A8J3UXG4</accession>
<evidence type="ECO:0008006" key="3">
    <source>
        <dbReference type="Google" id="ProtNLM"/>
    </source>
</evidence>
<protein>
    <recommendedName>
        <fullName evidence="3">DUF2750 domain-containing protein</fullName>
    </recommendedName>
</protein>
<evidence type="ECO:0000313" key="1">
    <source>
        <dbReference type="EMBL" id="GII52631.1"/>
    </source>
</evidence>
<reference evidence="1" key="1">
    <citation type="submission" date="2021-01" db="EMBL/GenBank/DDBJ databases">
        <title>Whole genome shotgun sequence of Planotetraspora thailandica NBRC 104271.</title>
        <authorList>
            <person name="Komaki H."/>
            <person name="Tamura T."/>
        </authorList>
    </citation>
    <scope>NUCLEOTIDE SEQUENCE</scope>
    <source>
        <strain evidence="1">NBRC 104271</strain>
    </source>
</reference>
<dbReference type="AlphaFoldDB" id="A0A8J3UXG4"/>
<keyword evidence="2" id="KW-1185">Reference proteome</keyword>
<sequence>MGMEPGRYRPLMSQSGSQAAAFFRDVVVHRKVWTVRDSAGYPAPLTSDGRRSMPFWSSLSRAKKIIGTVAAYSGFEPVEIPLDVWLGKWLPDLSEDETLIGVNWSGARAVGWDLEVQQVIARISAVGGA</sequence>
<proteinExistence type="predicted"/>
<evidence type="ECO:0000313" key="2">
    <source>
        <dbReference type="Proteomes" id="UP000605992"/>
    </source>
</evidence>
<dbReference type="Pfam" id="PF11042">
    <property type="entry name" value="DUF2750"/>
    <property type="match status" value="1"/>
</dbReference>
<name>A0A8J3UXG4_9ACTN</name>
<dbReference type="EMBL" id="BOOR01000006">
    <property type="protein sequence ID" value="GII52631.1"/>
    <property type="molecule type" value="Genomic_DNA"/>
</dbReference>
<organism evidence="1 2">
    <name type="scientific">Planotetraspora thailandica</name>
    <dbReference type="NCBI Taxonomy" id="487172"/>
    <lineage>
        <taxon>Bacteria</taxon>
        <taxon>Bacillati</taxon>
        <taxon>Actinomycetota</taxon>
        <taxon>Actinomycetes</taxon>
        <taxon>Streptosporangiales</taxon>
        <taxon>Streptosporangiaceae</taxon>
        <taxon>Planotetraspora</taxon>
    </lineage>
</organism>